<proteinExistence type="predicted"/>
<protein>
    <submittedName>
        <fullName evidence="1">Uncharacterized protein</fullName>
    </submittedName>
</protein>
<organism evidence="1 2">
    <name type="scientific">Cirrhinus mrigala</name>
    <name type="common">Mrigala</name>
    <dbReference type="NCBI Taxonomy" id="683832"/>
    <lineage>
        <taxon>Eukaryota</taxon>
        <taxon>Metazoa</taxon>
        <taxon>Chordata</taxon>
        <taxon>Craniata</taxon>
        <taxon>Vertebrata</taxon>
        <taxon>Euteleostomi</taxon>
        <taxon>Actinopterygii</taxon>
        <taxon>Neopterygii</taxon>
        <taxon>Teleostei</taxon>
        <taxon>Ostariophysi</taxon>
        <taxon>Cypriniformes</taxon>
        <taxon>Cyprinidae</taxon>
        <taxon>Labeoninae</taxon>
        <taxon>Labeonini</taxon>
        <taxon>Cirrhinus</taxon>
    </lineage>
</organism>
<evidence type="ECO:0000313" key="2">
    <source>
        <dbReference type="Proteomes" id="UP001529510"/>
    </source>
</evidence>
<reference evidence="1 2" key="1">
    <citation type="submission" date="2024-05" db="EMBL/GenBank/DDBJ databases">
        <title>Genome sequencing and assembly of Indian major carp, Cirrhinus mrigala (Hamilton, 1822).</title>
        <authorList>
            <person name="Mohindra V."/>
            <person name="Chowdhury L.M."/>
            <person name="Lal K."/>
            <person name="Jena J.K."/>
        </authorList>
    </citation>
    <scope>NUCLEOTIDE SEQUENCE [LARGE SCALE GENOMIC DNA]</scope>
    <source>
        <strain evidence="1">CM1030</strain>
        <tissue evidence="1">Blood</tissue>
    </source>
</reference>
<feature type="non-terminal residue" evidence="1">
    <location>
        <position position="1"/>
    </location>
</feature>
<dbReference type="AlphaFoldDB" id="A0ABD0PJC9"/>
<feature type="non-terminal residue" evidence="1">
    <location>
        <position position="55"/>
    </location>
</feature>
<sequence length="55" mass="6374">TNHLCSKDIGFNPTDRSNPQCFYKTQFWDRTSQLLLRLSISSPSRFPADRDLDPS</sequence>
<dbReference type="Proteomes" id="UP001529510">
    <property type="component" value="Unassembled WGS sequence"/>
</dbReference>
<keyword evidence="2" id="KW-1185">Reference proteome</keyword>
<gene>
    <name evidence="1" type="ORF">M9458_030137</name>
</gene>
<name>A0ABD0PJC9_CIRMR</name>
<accession>A0ABD0PJC9</accession>
<comment type="caution">
    <text evidence="1">The sequence shown here is derived from an EMBL/GenBank/DDBJ whole genome shotgun (WGS) entry which is preliminary data.</text>
</comment>
<dbReference type="EMBL" id="JAMKFB020000015">
    <property type="protein sequence ID" value="KAL0174169.1"/>
    <property type="molecule type" value="Genomic_DNA"/>
</dbReference>
<evidence type="ECO:0000313" key="1">
    <source>
        <dbReference type="EMBL" id="KAL0174169.1"/>
    </source>
</evidence>